<sequence>FLGDYFHDRHINLQTERVCCCWKCQSLWCFANRKERRSFLVMR</sequence>
<gene>
    <name evidence="1" type="ORF">N308_09847</name>
</gene>
<reference evidence="1 2" key="1">
    <citation type="submission" date="2014-04" db="EMBL/GenBank/DDBJ databases">
        <title>Genome evolution of avian class.</title>
        <authorList>
            <person name="Zhang G."/>
            <person name="Li C."/>
        </authorList>
    </citation>
    <scope>NUCLEOTIDE SEQUENCE [LARGE SCALE GENOMIC DNA]</scope>
    <source>
        <strain evidence="1">BGI_N308</strain>
    </source>
</reference>
<evidence type="ECO:0000313" key="2">
    <source>
        <dbReference type="Proteomes" id="UP000053584"/>
    </source>
</evidence>
<proteinExistence type="predicted"/>
<dbReference type="EMBL" id="KL206630">
    <property type="protein sequence ID" value="KFV84255.1"/>
    <property type="molecule type" value="Genomic_DNA"/>
</dbReference>
<accession>A0A093HXG8</accession>
<dbReference type="AlphaFoldDB" id="A0A093HXG8"/>
<evidence type="ECO:0000313" key="1">
    <source>
        <dbReference type="EMBL" id="KFV84255.1"/>
    </source>
</evidence>
<keyword evidence="2" id="KW-1185">Reference proteome</keyword>
<dbReference type="Proteomes" id="UP000053584">
    <property type="component" value="Unassembled WGS sequence"/>
</dbReference>
<feature type="non-terminal residue" evidence="1">
    <location>
        <position position="43"/>
    </location>
</feature>
<organism evidence="1 2">
    <name type="scientific">Struthio camelus australis</name>
    <dbReference type="NCBI Taxonomy" id="441894"/>
    <lineage>
        <taxon>Eukaryota</taxon>
        <taxon>Metazoa</taxon>
        <taxon>Chordata</taxon>
        <taxon>Craniata</taxon>
        <taxon>Vertebrata</taxon>
        <taxon>Euteleostomi</taxon>
        <taxon>Archelosauria</taxon>
        <taxon>Archosauria</taxon>
        <taxon>Dinosauria</taxon>
        <taxon>Saurischia</taxon>
        <taxon>Theropoda</taxon>
        <taxon>Coelurosauria</taxon>
        <taxon>Aves</taxon>
        <taxon>Palaeognathae</taxon>
        <taxon>Struthioniformes</taxon>
        <taxon>Struthionidae</taxon>
        <taxon>Struthio</taxon>
    </lineage>
</organism>
<protein>
    <submittedName>
        <fullName evidence="1">Uncharacterized protein</fullName>
    </submittedName>
</protein>
<name>A0A093HXG8_STRCA</name>
<feature type="non-terminal residue" evidence="1">
    <location>
        <position position="1"/>
    </location>
</feature>